<accession>A0ABQ2A6S5</accession>
<organism evidence="1 2">
    <name type="scientific">Saccharibacillus endophyticus</name>
    <dbReference type="NCBI Taxonomy" id="2060666"/>
    <lineage>
        <taxon>Bacteria</taxon>
        <taxon>Bacillati</taxon>
        <taxon>Bacillota</taxon>
        <taxon>Bacilli</taxon>
        <taxon>Bacillales</taxon>
        <taxon>Paenibacillaceae</taxon>
        <taxon>Saccharibacillus</taxon>
    </lineage>
</organism>
<protein>
    <submittedName>
        <fullName evidence="1">Uncharacterized protein</fullName>
    </submittedName>
</protein>
<sequence length="73" mass="8356">MERKKDRGGVRERVVDRGVLELVNLVSVDVKKRLSRLWDGRWSGKVLFAQTSKAEGEIRSKRCLTPKAAGREF</sequence>
<dbReference type="Proteomes" id="UP000605427">
    <property type="component" value="Unassembled WGS sequence"/>
</dbReference>
<reference evidence="2" key="1">
    <citation type="journal article" date="2019" name="Int. J. Syst. Evol. Microbiol.">
        <title>The Global Catalogue of Microorganisms (GCM) 10K type strain sequencing project: providing services to taxonomists for standard genome sequencing and annotation.</title>
        <authorList>
            <consortium name="The Broad Institute Genomics Platform"/>
            <consortium name="The Broad Institute Genome Sequencing Center for Infectious Disease"/>
            <person name="Wu L."/>
            <person name="Ma J."/>
        </authorList>
    </citation>
    <scope>NUCLEOTIDE SEQUENCE [LARGE SCALE GENOMIC DNA]</scope>
    <source>
        <strain evidence="2">CCM 8702</strain>
    </source>
</reference>
<comment type="caution">
    <text evidence="1">The sequence shown here is derived from an EMBL/GenBank/DDBJ whole genome shotgun (WGS) entry which is preliminary data.</text>
</comment>
<proteinExistence type="predicted"/>
<dbReference type="EMBL" id="BMDD01000008">
    <property type="protein sequence ID" value="GGH87200.1"/>
    <property type="molecule type" value="Genomic_DNA"/>
</dbReference>
<name>A0ABQ2A6S5_9BACL</name>
<evidence type="ECO:0000313" key="2">
    <source>
        <dbReference type="Proteomes" id="UP000605427"/>
    </source>
</evidence>
<evidence type="ECO:0000313" key="1">
    <source>
        <dbReference type="EMBL" id="GGH87200.1"/>
    </source>
</evidence>
<gene>
    <name evidence="1" type="ORF">GCM10007362_48770</name>
</gene>
<keyword evidence="2" id="KW-1185">Reference proteome</keyword>